<dbReference type="PANTHER" id="PTHR30255">
    <property type="entry name" value="SINGLE-STRANDED-DNA-SPECIFIC EXONUCLEASE RECJ"/>
    <property type="match status" value="1"/>
</dbReference>
<evidence type="ECO:0000256" key="1">
    <source>
        <dbReference type="ARBA" id="ARBA00005915"/>
    </source>
</evidence>
<dbReference type="Pfam" id="PF17768">
    <property type="entry name" value="RecJ_OB"/>
    <property type="match status" value="1"/>
</dbReference>
<evidence type="ECO:0000313" key="9">
    <source>
        <dbReference type="EMBL" id="SVA87164.1"/>
    </source>
</evidence>
<evidence type="ECO:0000259" key="7">
    <source>
        <dbReference type="Pfam" id="PF02272"/>
    </source>
</evidence>
<proteinExistence type="inferred from homology"/>
<dbReference type="InterPro" id="IPR038763">
    <property type="entry name" value="DHH_sf"/>
</dbReference>
<dbReference type="AlphaFoldDB" id="A0A381ZDG5"/>
<dbReference type="PANTHER" id="PTHR30255:SF2">
    <property type="entry name" value="SINGLE-STRANDED-DNA-SPECIFIC EXONUCLEASE RECJ"/>
    <property type="match status" value="1"/>
</dbReference>
<keyword evidence="5" id="KW-0269">Exonuclease</keyword>
<dbReference type="Gene3D" id="3.10.310.30">
    <property type="match status" value="1"/>
</dbReference>
<keyword evidence="3" id="KW-0540">Nuclease</keyword>
<dbReference type="SUPFAM" id="SSF64182">
    <property type="entry name" value="DHH phosphoesterases"/>
    <property type="match status" value="1"/>
</dbReference>
<evidence type="ECO:0000256" key="4">
    <source>
        <dbReference type="ARBA" id="ARBA00022801"/>
    </source>
</evidence>
<dbReference type="InterPro" id="IPR041122">
    <property type="entry name" value="RecJ_OB"/>
</dbReference>
<dbReference type="Gene3D" id="3.90.1640.30">
    <property type="match status" value="1"/>
</dbReference>
<dbReference type="Pfam" id="PF01368">
    <property type="entry name" value="DHH"/>
    <property type="match status" value="1"/>
</dbReference>
<evidence type="ECO:0000259" key="8">
    <source>
        <dbReference type="Pfam" id="PF17768"/>
    </source>
</evidence>
<comment type="similarity">
    <text evidence="1">Belongs to the RecJ family.</text>
</comment>
<feature type="domain" description="DDH" evidence="6">
    <location>
        <begin position="78"/>
        <end position="229"/>
    </location>
</feature>
<dbReference type="GO" id="GO:0008409">
    <property type="term" value="F:5'-3' exonuclease activity"/>
    <property type="evidence" value="ECO:0007669"/>
    <property type="project" value="InterPro"/>
</dbReference>
<evidence type="ECO:0000259" key="6">
    <source>
        <dbReference type="Pfam" id="PF01368"/>
    </source>
</evidence>
<dbReference type="InterPro" id="IPR004610">
    <property type="entry name" value="RecJ"/>
</dbReference>
<dbReference type="NCBIfam" id="TIGR00644">
    <property type="entry name" value="recJ"/>
    <property type="match status" value="1"/>
</dbReference>
<evidence type="ECO:0000256" key="3">
    <source>
        <dbReference type="ARBA" id="ARBA00022722"/>
    </source>
</evidence>
<dbReference type="EMBL" id="UINC01020856">
    <property type="protein sequence ID" value="SVA87164.1"/>
    <property type="molecule type" value="Genomic_DNA"/>
</dbReference>
<dbReference type="GO" id="GO:0006310">
    <property type="term" value="P:DNA recombination"/>
    <property type="evidence" value="ECO:0007669"/>
    <property type="project" value="InterPro"/>
</dbReference>
<dbReference type="Pfam" id="PF02272">
    <property type="entry name" value="DHHA1"/>
    <property type="match status" value="1"/>
</dbReference>
<dbReference type="GO" id="GO:0006281">
    <property type="term" value="P:DNA repair"/>
    <property type="evidence" value="ECO:0007669"/>
    <property type="project" value="InterPro"/>
</dbReference>
<name>A0A381ZDG5_9ZZZZ</name>
<dbReference type="InterPro" id="IPR001667">
    <property type="entry name" value="DDH_dom"/>
</dbReference>
<reference evidence="9" key="1">
    <citation type="submission" date="2018-05" db="EMBL/GenBank/DDBJ databases">
        <authorList>
            <person name="Lanie J.A."/>
            <person name="Ng W.-L."/>
            <person name="Kazmierczak K.M."/>
            <person name="Andrzejewski T.M."/>
            <person name="Davidsen T.M."/>
            <person name="Wayne K.J."/>
            <person name="Tettelin H."/>
            <person name="Glass J.I."/>
            <person name="Rusch D."/>
            <person name="Podicherti R."/>
            <person name="Tsui H.-C.T."/>
            <person name="Winkler M.E."/>
        </authorList>
    </citation>
    <scope>NUCLEOTIDE SEQUENCE</scope>
</reference>
<evidence type="ECO:0000256" key="2">
    <source>
        <dbReference type="ARBA" id="ARBA00019841"/>
    </source>
</evidence>
<protein>
    <recommendedName>
        <fullName evidence="2">Single-stranded-DNA-specific exonuclease RecJ</fullName>
    </recommendedName>
</protein>
<evidence type="ECO:0000256" key="5">
    <source>
        <dbReference type="ARBA" id="ARBA00022839"/>
    </source>
</evidence>
<gene>
    <name evidence="9" type="ORF">METZ01_LOCUS140018</name>
</gene>
<dbReference type="GO" id="GO:0003676">
    <property type="term" value="F:nucleic acid binding"/>
    <property type="evidence" value="ECO:0007669"/>
    <property type="project" value="InterPro"/>
</dbReference>
<dbReference type="InterPro" id="IPR003156">
    <property type="entry name" value="DHHA1_dom"/>
</dbReference>
<organism evidence="9">
    <name type="scientific">marine metagenome</name>
    <dbReference type="NCBI Taxonomy" id="408172"/>
    <lineage>
        <taxon>unclassified sequences</taxon>
        <taxon>metagenomes</taxon>
        <taxon>ecological metagenomes</taxon>
    </lineage>
</organism>
<feature type="domain" description="RecJ OB" evidence="8">
    <location>
        <begin position="454"/>
        <end position="562"/>
    </location>
</feature>
<sequence length="565" mass="63529">MIWELEKEQDKSKIKTLQDQLNVSKLVSTLLLNRGIDTFEKAKNFFRPSLSDLHDPFLMQDMQKAVDRIQEAIKGNEKILVFGDYDVDGTTSVALVSSFLNKHIRDTVLTYIPDRYSEGYGISMKSIEFAESNNIKLIIALDCGIQALDQVEYAREKKIDFIICDHHTPSNEIPKAIAVLNPLREDCNYPYKALCGCGIGFKLIQGLNTIIGNTIDDIKEYLDIVALAIAADIVALTGENRTLCYYGLEQINKSPRSGLKAIIDTLEKETITINELSFYLGPRINAAGRMDSGSLAVELLTEEDLEKAIGLAEKLNQLNIERRMLDKETTQQAIDQIKKNKDEETSATVVYNPDWHKGVIGIAASKLMETYYRPTIVFTFSNDLLVGSARSVNGYNVHTAIEKCKEFVVEFGGHKYAAGIKINKTQLKNFKTKFQEVVSSTIDKSMTSKKVDLEGEIELEEITPKFYRILKQFAPFGPGNKTPIFSAKNLRDTGYAKVVGKDNTHLKFNLTQQNSSKIYNAIGFGLAGKYPNILNKKIFTAAFTVDENYWKGRESIQLKVIDIKN</sequence>
<keyword evidence="4" id="KW-0378">Hydrolase</keyword>
<accession>A0A381ZDG5</accession>
<feature type="domain" description="DHHA1" evidence="7">
    <location>
        <begin position="347"/>
        <end position="439"/>
    </location>
</feature>
<dbReference type="InterPro" id="IPR051673">
    <property type="entry name" value="SSDNA_exonuclease_RecJ"/>
</dbReference>